<reference evidence="11 12" key="1">
    <citation type="submission" date="2018-09" db="EMBL/GenBank/DDBJ databases">
        <title>Nocardia yunnanensis sp. nov., an actinomycete isolated from a soil sample.</title>
        <authorList>
            <person name="Zhang J."/>
        </authorList>
    </citation>
    <scope>NUCLEOTIDE SEQUENCE [LARGE SCALE GENOMIC DNA]</scope>
    <source>
        <strain evidence="11 12">CFHS0054</strain>
    </source>
</reference>
<keyword evidence="9" id="KW-0210">Decarboxylase</keyword>
<sequence length="500" mass="54908">MTALEPDDVFAMPGIRRAAPHRGFPDREVLPQVAYQIVHDELMLDGVSRMNLATFCTTWVDDQARRLMNECLDKNIVDKDEYPQTAELEHRCVRMLADLWNSPEPLRTLGTSTTGSSEAAMLGGLAAKFRWRKRGGTGVPNFVCGPVQVCWEKFARYFDVEIRQIPLRGDRYTMHPDDVAAYCDENTIMVVPTFGQTFTGLFEDVEAISKALDDLEATTGLDIPIHVDGASGAFLAPFCAPDICWDFRVPRVKSINASGHKTGLAPLGVGWAIWRTAEDLPEELIFDVDYLGGDMPTFNLNFSRPGGQAITQYYEFIRLGRSGYRHVQSAIYLAAQHLAKGLAATGRFELIHDADPSRGITAVSWKLAAGEDFNLYDLSDRLRTRGWLIAAYPLPADRGDEVIMRAVLRHGFTIDMADLLLADLDRSLQVLGKHPMQTSLTREEAGGFPHNARAVVPTPKAKPVRGKGSGAKASGAKASGTKAAGAKKAKSPSKSKTAKK</sequence>
<dbReference type="InterPro" id="IPR002129">
    <property type="entry name" value="PyrdxlP-dep_de-COase"/>
</dbReference>
<dbReference type="OrthoDB" id="3401800at2"/>
<feature type="modified residue" description="N6-(pyridoxal phosphate)lysine" evidence="7">
    <location>
        <position position="261"/>
    </location>
</feature>
<evidence type="ECO:0000256" key="3">
    <source>
        <dbReference type="ARBA" id="ARBA00012421"/>
    </source>
</evidence>
<evidence type="ECO:0000256" key="10">
    <source>
        <dbReference type="SAM" id="MobiDB-lite"/>
    </source>
</evidence>
<proteinExistence type="inferred from homology"/>
<dbReference type="Pfam" id="PF00282">
    <property type="entry name" value="Pyridoxal_deC"/>
    <property type="match status" value="1"/>
</dbReference>
<evidence type="ECO:0000256" key="5">
    <source>
        <dbReference type="ARBA" id="ARBA00023239"/>
    </source>
</evidence>
<dbReference type="InterPro" id="IPR010107">
    <property type="entry name" value="Glutamate_decarboxylase"/>
</dbReference>
<feature type="compositionally biased region" description="Basic residues" evidence="10">
    <location>
        <begin position="485"/>
        <end position="500"/>
    </location>
</feature>
<keyword evidence="5 8" id="KW-0456">Lyase</keyword>
<evidence type="ECO:0000256" key="8">
    <source>
        <dbReference type="RuleBase" id="RU000382"/>
    </source>
</evidence>
<dbReference type="Gene3D" id="4.10.280.50">
    <property type="match status" value="1"/>
</dbReference>
<keyword evidence="4 7" id="KW-0663">Pyridoxal phosphate</keyword>
<keyword evidence="12" id="KW-1185">Reference proteome</keyword>
<dbReference type="AlphaFoldDB" id="A0A386Z6R6"/>
<dbReference type="InterPro" id="IPR015424">
    <property type="entry name" value="PyrdxlP-dep_Trfase"/>
</dbReference>
<dbReference type="PANTHER" id="PTHR43321:SF3">
    <property type="entry name" value="GLUTAMATE DECARBOXYLASE"/>
    <property type="match status" value="1"/>
</dbReference>
<evidence type="ECO:0000313" key="11">
    <source>
        <dbReference type="EMBL" id="AYF73310.1"/>
    </source>
</evidence>
<evidence type="ECO:0000313" key="12">
    <source>
        <dbReference type="Proteomes" id="UP000267164"/>
    </source>
</evidence>
<evidence type="ECO:0000256" key="4">
    <source>
        <dbReference type="ARBA" id="ARBA00022898"/>
    </source>
</evidence>
<dbReference type="EMBL" id="CP032568">
    <property type="protein sequence ID" value="AYF73310.1"/>
    <property type="molecule type" value="Genomic_DNA"/>
</dbReference>
<evidence type="ECO:0000256" key="9">
    <source>
        <dbReference type="RuleBase" id="RU361171"/>
    </source>
</evidence>
<dbReference type="InterPro" id="IPR015421">
    <property type="entry name" value="PyrdxlP-dep_Trfase_major"/>
</dbReference>
<dbReference type="GO" id="GO:0004351">
    <property type="term" value="F:glutamate decarboxylase activity"/>
    <property type="evidence" value="ECO:0007669"/>
    <property type="project" value="UniProtKB-EC"/>
</dbReference>
<dbReference type="SUPFAM" id="SSF53383">
    <property type="entry name" value="PLP-dependent transferases"/>
    <property type="match status" value="1"/>
</dbReference>
<comment type="similarity">
    <text evidence="2 8">Belongs to the group II decarboxylase family.</text>
</comment>
<gene>
    <name evidence="11" type="ORF">D7D52_04900</name>
</gene>
<dbReference type="Gene3D" id="3.90.1150.160">
    <property type="match status" value="1"/>
</dbReference>
<protein>
    <recommendedName>
        <fullName evidence="3 9">Glutamate decarboxylase</fullName>
        <ecNumber evidence="3 9">4.1.1.15</ecNumber>
    </recommendedName>
</protein>
<comment type="catalytic activity">
    <reaction evidence="6 9">
        <text>L-glutamate + H(+) = 4-aminobutanoate + CO2</text>
        <dbReference type="Rhea" id="RHEA:17785"/>
        <dbReference type="ChEBI" id="CHEBI:15378"/>
        <dbReference type="ChEBI" id="CHEBI:16526"/>
        <dbReference type="ChEBI" id="CHEBI:29985"/>
        <dbReference type="ChEBI" id="CHEBI:59888"/>
        <dbReference type="EC" id="4.1.1.15"/>
    </reaction>
</comment>
<dbReference type="Gene3D" id="3.40.640.10">
    <property type="entry name" value="Type I PLP-dependent aspartate aminotransferase-like (Major domain)"/>
    <property type="match status" value="1"/>
</dbReference>
<evidence type="ECO:0000256" key="1">
    <source>
        <dbReference type="ARBA" id="ARBA00001933"/>
    </source>
</evidence>
<dbReference type="FunFam" id="3.40.640.10:FF:000017">
    <property type="entry name" value="Glutamate decarboxylase"/>
    <property type="match status" value="1"/>
</dbReference>
<name>A0A386Z6R6_9NOCA</name>
<accession>A0A386Z6R6</accession>
<evidence type="ECO:0000256" key="2">
    <source>
        <dbReference type="ARBA" id="ARBA00009533"/>
    </source>
</evidence>
<evidence type="ECO:0000256" key="6">
    <source>
        <dbReference type="ARBA" id="ARBA00048868"/>
    </source>
</evidence>
<feature type="compositionally biased region" description="Low complexity" evidence="10">
    <location>
        <begin position="470"/>
        <end position="484"/>
    </location>
</feature>
<organism evidence="11 12">
    <name type="scientific">Nocardia yunnanensis</name>
    <dbReference type="NCBI Taxonomy" id="2382165"/>
    <lineage>
        <taxon>Bacteria</taxon>
        <taxon>Bacillati</taxon>
        <taxon>Actinomycetota</taxon>
        <taxon>Actinomycetes</taxon>
        <taxon>Mycobacteriales</taxon>
        <taxon>Nocardiaceae</taxon>
        <taxon>Nocardia</taxon>
    </lineage>
</organism>
<dbReference type="RefSeq" id="WP_120735245.1">
    <property type="nucleotide sequence ID" value="NZ_CP032568.1"/>
</dbReference>
<dbReference type="PANTHER" id="PTHR43321">
    <property type="entry name" value="GLUTAMATE DECARBOXYLASE"/>
    <property type="match status" value="1"/>
</dbReference>
<feature type="region of interest" description="Disordered" evidence="10">
    <location>
        <begin position="441"/>
        <end position="500"/>
    </location>
</feature>
<dbReference type="NCBIfam" id="TIGR01788">
    <property type="entry name" value="Glu-decarb-GAD"/>
    <property type="match status" value="1"/>
</dbReference>
<dbReference type="KEGG" id="nyu:D7D52_04900"/>
<dbReference type="GO" id="GO:0004058">
    <property type="term" value="F:aromatic-L-amino-acid decarboxylase activity"/>
    <property type="evidence" value="ECO:0007669"/>
    <property type="project" value="UniProtKB-ARBA"/>
</dbReference>
<dbReference type="Proteomes" id="UP000267164">
    <property type="component" value="Chromosome"/>
</dbReference>
<dbReference type="GO" id="GO:0030170">
    <property type="term" value="F:pyridoxal phosphate binding"/>
    <property type="evidence" value="ECO:0007669"/>
    <property type="project" value="InterPro"/>
</dbReference>
<comment type="cofactor">
    <cofactor evidence="1 7 8">
        <name>pyridoxal 5'-phosphate</name>
        <dbReference type="ChEBI" id="CHEBI:597326"/>
    </cofactor>
</comment>
<dbReference type="EC" id="4.1.1.15" evidence="3 9"/>
<dbReference type="GO" id="GO:0006538">
    <property type="term" value="P:L-glutamate catabolic process"/>
    <property type="evidence" value="ECO:0007669"/>
    <property type="project" value="TreeGrafter"/>
</dbReference>
<evidence type="ECO:0000256" key="7">
    <source>
        <dbReference type="PIRSR" id="PIRSR602129-50"/>
    </source>
</evidence>
<dbReference type="GO" id="GO:0005829">
    <property type="term" value="C:cytosol"/>
    <property type="evidence" value="ECO:0007669"/>
    <property type="project" value="TreeGrafter"/>
</dbReference>